<reference evidence="4" key="2">
    <citation type="submission" date="2020-05" db="UniProtKB">
        <authorList>
            <consortium name="EnsemblMetazoa"/>
        </authorList>
    </citation>
    <scope>IDENTIFICATION</scope>
    <source>
        <strain evidence="4">Epiroticus2</strain>
    </source>
</reference>
<accession>A0A182PK69</accession>
<comment type="similarity">
    <text evidence="2">Belongs to the peptidase S1 family. CLIP subfamily.</text>
</comment>
<protein>
    <recommendedName>
        <fullName evidence="3">Peptidase S1 domain-containing protein</fullName>
    </recommendedName>
</protein>
<evidence type="ECO:0000313" key="4">
    <source>
        <dbReference type="EnsemblMetazoa" id="AEPI007335-PA"/>
    </source>
</evidence>
<dbReference type="Gene3D" id="2.40.10.10">
    <property type="entry name" value="Trypsin-like serine proteases"/>
    <property type="match status" value="2"/>
</dbReference>
<sequence>MFNQQESDTIAPYMNVRVGSAYYKQGGTIHHVETVVNHPDHVPYSWIMDYALLMLKDSIVFSAVAQPIALASRPEDLLSDRHCVVTGWGRTLNEEESFEKLRAVEIPLVSRMLCNASYEGKIDSSMVCAGDYMNGGKGVTAGKYCLKCGKASMG</sequence>
<dbReference type="SUPFAM" id="SSF50494">
    <property type="entry name" value="Trypsin-like serine proteases"/>
    <property type="match status" value="1"/>
</dbReference>
<evidence type="ECO:0000259" key="3">
    <source>
        <dbReference type="PROSITE" id="PS50240"/>
    </source>
</evidence>
<dbReference type="PANTHER" id="PTHR24252:SF7">
    <property type="entry name" value="HYALIN"/>
    <property type="match status" value="1"/>
</dbReference>
<evidence type="ECO:0000256" key="1">
    <source>
        <dbReference type="ARBA" id="ARBA00023157"/>
    </source>
</evidence>
<proteinExistence type="inferred from homology"/>
<dbReference type="PANTHER" id="PTHR24252">
    <property type="entry name" value="ACROSIN-RELATED"/>
    <property type="match status" value="1"/>
</dbReference>
<keyword evidence="5" id="KW-1185">Reference proteome</keyword>
<dbReference type="Proteomes" id="UP000075885">
    <property type="component" value="Unassembled WGS sequence"/>
</dbReference>
<keyword evidence="1" id="KW-1015">Disulfide bond</keyword>
<organism evidence="4 5">
    <name type="scientific">Anopheles epiroticus</name>
    <dbReference type="NCBI Taxonomy" id="199890"/>
    <lineage>
        <taxon>Eukaryota</taxon>
        <taxon>Metazoa</taxon>
        <taxon>Ecdysozoa</taxon>
        <taxon>Arthropoda</taxon>
        <taxon>Hexapoda</taxon>
        <taxon>Insecta</taxon>
        <taxon>Pterygota</taxon>
        <taxon>Neoptera</taxon>
        <taxon>Endopterygota</taxon>
        <taxon>Diptera</taxon>
        <taxon>Nematocera</taxon>
        <taxon>Culicoidea</taxon>
        <taxon>Culicidae</taxon>
        <taxon>Anophelinae</taxon>
        <taxon>Anopheles</taxon>
    </lineage>
</organism>
<feature type="domain" description="Peptidase S1" evidence="3">
    <location>
        <begin position="1"/>
        <end position="154"/>
    </location>
</feature>
<dbReference type="InterPro" id="IPR001254">
    <property type="entry name" value="Trypsin_dom"/>
</dbReference>
<dbReference type="GO" id="GO:0004252">
    <property type="term" value="F:serine-type endopeptidase activity"/>
    <property type="evidence" value="ECO:0007669"/>
    <property type="project" value="InterPro"/>
</dbReference>
<evidence type="ECO:0000313" key="5">
    <source>
        <dbReference type="Proteomes" id="UP000075885"/>
    </source>
</evidence>
<dbReference type="Pfam" id="PF00089">
    <property type="entry name" value="Trypsin"/>
    <property type="match status" value="1"/>
</dbReference>
<dbReference type="InterPro" id="IPR009003">
    <property type="entry name" value="Peptidase_S1_PA"/>
</dbReference>
<dbReference type="EnsemblMetazoa" id="AEPI007335-RA">
    <property type="protein sequence ID" value="AEPI007335-PA"/>
    <property type="gene ID" value="AEPI007335"/>
</dbReference>
<dbReference type="SMART" id="SM00020">
    <property type="entry name" value="Tryp_SPc"/>
    <property type="match status" value="1"/>
</dbReference>
<dbReference type="AlphaFoldDB" id="A0A182PK69"/>
<dbReference type="InterPro" id="IPR043504">
    <property type="entry name" value="Peptidase_S1_PA_chymotrypsin"/>
</dbReference>
<reference evidence="5" key="1">
    <citation type="submission" date="2013-03" db="EMBL/GenBank/DDBJ databases">
        <title>The Genome Sequence of Anopheles epiroticus epiroticus2.</title>
        <authorList>
            <consortium name="The Broad Institute Genomics Platform"/>
            <person name="Neafsey D.E."/>
            <person name="Howell P."/>
            <person name="Walker B."/>
            <person name="Young S.K."/>
            <person name="Zeng Q."/>
            <person name="Gargeya S."/>
            <person name="Fitzgerald M."/>
            <person name="Haas B."/>
            <person name="Abouelleil A."/>
            <person name="Allen A.W."/>
            <person name="Alvarado L."/>
            <person name="Arachchi H.M."/>
            <person name="Berlin A.M."/>
            <person name="Chapman S.B."/>
            <person name="Gainer-Dewar J."/>
            <person name="Goldberg J."/>
            <person name="Griggs A."/>
            <person name="Gujja S."/>
            <person name="Hansen M."/>
            <person name="Howarth C."/>
            <person name="Imamovic A."/>
            <person name="Ireland A."/>
            <person name="Larimer J."/>
            <person name="McCowan C."/>
            <person name="Murphy C."/>
            <person name="Pearson M."/>
            <person name="Poon T.W."/>
            <person name="Priest M."/>
            <person name="Roberts A."/>
            <person name="Saif S."/>
            <person name="Shea T."/>
            <person name="Sisk P."/>
            <person name="Sykes S."/>
            <person name="Wortman J."/>
            <person name="Nusbaum C."/>
            <person name="Birren B."/>
        </authorList>
    </citation>
    <scope>NUCLEOTIDE SEQUENCE [LARGE SCALE GENOMIC DNA]</scope>
    <source>
        <strain evidence="5">Epiroticus2</strain>
    </source>
</reference>
<evidence type="ECO:0000256" key="2">
    <source>
        <dbReference type="ARBA" id="ARBA00024195"/>
    </source>
</evidence>
<name>A0A182PK69_9DIPT</name>
<dbReference type="GO" id="GO:0006508">
    <property type="term" value="P:proteolysis"/>
    <property type="evidence" value="ECO:0007669"/>
    <property type="project" value="InterPro"/>
</dbReference>
<dbReference type="PROSITE" id="PS50240">
    <property type="entry name" value="TRYPSIN_DOM"/>
    <property type="match status" value="1"/>
</dbReference>
<dbReference type="STRING" id="199890.A0A182PK69"/>
<dbReference type="VEuPathDB" id="VectorBase:AEPI007335"/>